<evidence type="ECO:0000256" key="1">
    <source>
        <dbReference type="ARBA" id="ARBA00022484"/>
    </source>
</evidence>
<dbReference type="InterPro" id="IPR002588">
    <property type="entry name" value="Alphavirus-like_MT_dom"/>
</dbReference>
<accession>A0A7T0M802</accession>
<keyword evidence="4" id="KW-0547">Nucleotide-binding</keyword>
<dbReference type="SUPFAM" id="SSF52540">
    <property type="entry name" value="P-loop containing nucleoside triphosphate hydrolases"/>
    <property type="match status" value="1"/>
</dbReference>
<reference evidence="13" key="1">
    <citation type="submission" date="2020-04" db="EMBL/GenBank/DDBJ databases">
        <title>Transcriptome data analysis revealed novel viruses for genus Pistacia in Iran, China, and Italy.</title>
        <authorList>
            <person name="Mohammadi M."/>
            <person name="Hosseini A."/>
            <person name="Nasrollanejad S."/>
        </authorList>
    </citation>
    <scope>NUCLEOTIDE SEQUENCE</scope>
</reference>
<dbReference type="GO" id="GO:0006396">
    <property type="term" value="P:RNA processing"/>
    <property type="evidence" value="ECO:0007669"/>
    <property type="project" value="InterPro"/>
</dbReference>
<dbReference type="InterPro" id="IPR003323">
    <property type="entry name" value="OTU_dom"/>
</dbReference>
<dbReference type="InterPro" id="IPR027351">
    <property type="entry name" value="(+)RNA_virus_helicase_core_dom"/>
</dbReference>
<dbReference type="Pfam" id="PF01660">
    <property type="entry name" value="Vmethyltransf"/>
    <property type="match status" value="1"/>
</dbReference>
<dbReference type="PROSITE" id="PS51657">
    <property type="entry name" value="PSRV_HELICASE"/>
    <property type="match status" value="1"/>
</dbReference>
<evidence type="ECO:0000259" key="10">
    <source>
        <dbReference type="PROSITE" id="PS50802"/>
    </source>
</evidence>
<protein>
    <submittedName>
        <fullName evidence="13">Replicase</fullName>
    </submittedName>
</protein>
<evidence type="ECO:0000256" key="5">
    <source>
        <dbReference type="ARBA" id="ARBA00022801"/>
    </source>
</evidence>
<keyword evidence="7" id="KW-0693">Viral RNA replication</keyword>
<dbReference type="GO" id="GO:0016556">
    <property type="term" value="P:mRNA modification"/>
    <property type="evidence" value="ECO:0007669"/>
    <property type="project" value="InterPro"/>
</dbReference>
<dbReference type="Pfam" id="PF00978">
    <property type="entry name" value="RdRP_2"/>
    <property type="match status" value="1"/>
</dbReference>
<comment type="catalytic activity">
    <reaction evidence="8">
        <text>ATP + H2O = ADP + phosphate + H(+)</text>
        <dbReference type="Rhea" id="RHEA:13065"/>
        <dbReference type="ChEBI" id="CHEBI:15377"/>
        <dbReference type="ChEBI" id="CHEBI:15378"/>
        <dbReference type="ChEBI" id="CHEBI:30616"/>
        <dbReference type="ChEBI" id="CHEBI:43474"/>
        <dbReference type="ChEBI" id="CHEBI:456216"/>
        <dbReference type="EC" id="3.6.4.13"/>
    </reaction>
</comment>
<evidence type="ECO:0000259" key="9">
    <source>
        <dbReference type="PROSITE" id="PS50507"/>
    </source>
</evidence>
<dbReference type="GO" id="GO:0003968">
    <property type="term" value="F:RNA-directed RNA polymerase activity"/>
    <property type="evidence" value="ECO:0007669"/>
    <property type="project" value="InterPro"/>
</dbReference>
<dbReference type="InterPro" id="IPR001788">
    <property type="entry name" value="RNA-dep_RNA_pol_alsuvir"/>
</dbReference>
<dbReference type="CDD" id="cd23254">
    <property type="entry name" value="Kitaviridae_RdRp"/>
    <property type="match status" value="1"/>
</dbReference>
<sequence length="2484" mass="284341">MSKVSISIPEDVSQNFETSLVNHFKAYVLRFTRSKSMTHPNAAALRRIMRRYVRDLLGYNVNMEVPDGYDMVLKDVGSSIYDIVNDELLNVHMCMPDLDIRDHIRRERYLSWLYSHKCPVSNAHTQICTSLRNGDARYRCESKAQVCRVTAPWIVMMHSAYDLTPEAIVDCMIAADAVRCVMILHYDDTIFTGSRKGKNIQLGFSWINYYVQKFPDAQACYRHRLDVYISKFVTPLVIGADGRAYLFEFKEVIFGTAVIEVFKRGSPYVIGGVLTFPLPSTAPKDTITVYTWEFTPGFEHGLMGLEAYSPKLLKPVVIRVPAKFFYDCMKYGYTVESGKFVLATMVRAVTAISSRRNIGGTFMSEPDFELDQSQLLTFASTMYLILYQIKYNNSQGVATSKNVIDQFRSDSSRSLFVRIMINLFKRDKHLDKHPYYNEDLDNVVNSIPMSSYDKSVIDNAVLSSTEYGFLNPRTLEDDKSFVNRFIKFLNEMGRIRKRAPILVHDSTYTVEYTVKIPSIALKPCESVKHDEVLSDLCADQKYDSDVNLISSTDKGNKCEKEFNVVSVPGDGNCVYNCFVKAELFPDIDVTKLKTRLISSYFMQDVLDYAYVREQSCDSRVITEFKKSLTSSGEWGNEYTMLLIAKTFGVRICIHSFTDDRYSNNIVISNGISSDGCKTIHLRYSGNHYDLLVPVDTTLLKDGTVIMANRSVVSVMKSFVFNDTTSPFDRLMNMINGNDYTKDRMLSLINDKSKNNLPLHRINRFRSSPQGKYKSLLDLNYFEILHTLRQQGAYDFSRCFNTDGTKDDISHAFRRFGSYSEIFCTRAVGTSTPPSYRVLGVNDCQLECPYYSEKFCIASLVSELFASGMGGYFGVTYSDLVRLCFNYPYVSSKDRPRTSFIERRNKIHASWSLVSHGGYSIFRIGVLDDIDDVFSELVHLYSNIKIFKPVTADSVSLDMFLICSGKHTGDVCPNSVLSDFKDRVKERFYGYFINYYQSDYGTGFNPDEIVDALTSNALSGGGNMHQYNKVIITNALSKSRTHYSSFDLVKDVVRTLKPDPRIIGGKYVLYDRLVSYNNLIRTEFISSDCYLCTCGIGRLIRNLRNKLPYFYVADDATVLYGGNHYVAKGIDISDANALDTLRPGFTKHLCFYLVRGTCCSSVDDYKSVLRFLCLCQDLDIENITLIMDCGFSLFVYRSIITLFSIFSVFELSITTVSGNVCIVINTRDIDNDVFSQLVIGFSLFSELKNLFSFDAVHKLFLDVVKKNDISIRKTVAVRKPRDIPKYLCLADNVEQYAERPVVASDTISSSGNCHVKLETRTSKFLANDFLKDINNVLGIPSVNINTDNVLINTKTTNTSDRIKALTEYKSYLMREKKHSDSLVGKTADIISSFTKGLKCDKIFAKFSAKCESPIAIQKRKNDKVGIFTATGIIIKQSDPIVTFQELNYVFDIATRTVMSVDEFKKFRSALTPDTLGYYALFTSTVAHNQLDSMIEALNDAVIASGGDSGILNSVHISWLQALPGAGKTHYLVETLTKDDLVVTPTSENRDSFRTRFKKSNPSFEGLDSRVRTINGFLVDYQSKRSIGSNPLVNKNTRLLVDEAIMYHSGAIFALCILYRVSKVICVGDRLQIPFISRIDMSVSYEKIIDFVDQHLPPLPRTFRCPLDVTVLLQDIYSPYLPEGVIVQCKSSYQETVCTRELVTVRNNKFDNNFLSMVLPGIDHAFNHENGDPRIRFLCFIREDLLTLRNNFSVPEKYCCTVNQFQGCQADFILVFRFSEANKQIYTDKSQVIVALTRHTRKLVYCSVKTQEPDLLRDWIKRSVSVKEMERHLSLSAGGGKYDIPEHIDYVSIPHKDRLKTDKFFFIGSKRPCDLIVTEHVTMRYLLYLIERFAPVINRRRNLILDRVILMRYEQQRLKPAIKRLLEPYVGIYTNFHSGNLSSTVFEVIERNGVEHTPGMYQDREFDQSVLSNWLNESKSFLCENVKDDVVLSLDHTDYINELQFMLSCLFPSCIYRDTYLDAWMTYNFDLDISVSDISFSSIRFVTPERKYNCMIPKLSFTSPVVRTACLVESLIAVQKRNRNVPDIKSDVCPYKMSDKLFSRFVECYLDMNLYEQIHYGPGEVSEWLKQQKNNVVNHVVGEYSIYDAEVDKYSLITKGAPKPTLSDDAYCDFAAPQVVLFPAKDINAVFCVIFRSIKRSILRMMETKPHIRFFTDMDPDELADYFSVYVPTDIFGNKASLEVDIKKYDKSQDLVALLFECNLMRFFKVPEELIHIWFMAHVESRVKDQQSSLKFKLKLQRRSGDAATLLGNTLFLMSVMAYVYKVEDLDLATFVGDDSLLVGDAKLLHHDSSDFANLFNLDVKFFRYKYYHFCSKFLIPVQDRWYLIPDPVKLLVRLSRFDLLNWTHIDEYQISLVDSTKYFGSRQVVEVLSQALTERYGPSIDFTDYIPIIRSVILDLNRFRNLFEEPLIDKYPEGSLLPADR</sequence>
<keyword evidence="6" id="KW-0067">ATP-binding</keyword>
<dbReference type="PROSITE" id="PS50507">
    <property type="entry name" value="RDRP_SSRNA_POS"/>
    <property type="match status" value="1"/>
</dbReference>
<dbReference type="InterPro" id="IPR043502">
    <property type="entry name" value="DNA/RNA_pol_sf"/>
</dbReference>
<evidence type="ECO:0000256" key="4">
    <source>
        <dbReference type="ARBA" id="ARBA00022741"/>
    </source>
</evidence>
<keyword evidence="2" id="KW-0808">Transferase</keyword>
<dbReference type="GO" id="GO:0039694">
    <property type="term" value="P:viral RNA genome replication"/>
    <property type="evidence" value="ECO:0007669"/>
    <property type="project" value="InterPro"/>
</dbReference>
<proteinExistence type="predicted"/>
<feature type="domain" description="(+)RNA virus helicase C-terminal" evidence="11">
    <location>
        <begin position="1484"/>
        <end position="1841"/>
    </location>
</feature>
<evidence type="ECO:0000256" key="7">
    <source>
        <dbReference type="ARBA" id="ARBA00022953"/>
    </source>
</evidence>
<dbReference type="SUPFAM" id="SSF56672">
    <property type="entry name" value="DNA/RNA polymerases"/>
    <property type="match status" value="1"/>
</dbReference>
<dbReference type="PROSITE" id="PS50802">
    <property type="entry name" value="OTU"/>
    <property type="match status" value="1"/>
</dbReference>
<dbReference type="EMBL" id="MT362606">
    <property type="protein sequence ID" value="QPL17819.1"/>
    <property type="molecule type" value="Genomic_RNA"/>
</dbReference>
<dbReference type="SUPFAM" id="SSF54001">
    <property type="entry name" value="Cysteine proteinases"/>
    <property type="match status" value="1"/>
</dbReference>
<feature type="domain" description="RdRp catalytic" evidence="9">
    <location>
        <begin position="2237"/>
        <end position="2350"/>
    </location>
</feature>
<dbReference type="CDD" id="cd22744">
    <property type="entry name" value="OTU"/>
    <property type="match status" value="1"/>
</dbReference>
<evidence type="ECO:0000259" key="11">
    <source>
        <dbReference type="PROSITE" id="PS51657"/>
    </source>
</evidence>
<dbReference type="PROSITE" id="PS51743">
    <property type="entry name" value="ALPHAVIRUS_MT"/>
    <property type="match status" value="1"/>
</dbReference>
<dbReference type="InterPro" id="IPR007094">
    <property type="entry name" value="RNA-dir_pol_PSvirus"/>
</dbReference>
<feature type="domain" description="OTU" evidence="10">
    <location>
        <begin position="562"/>
        <end position="694"/>
    </location>
</feature>
<evidence type="ECO:0000256" key="6">
    <source>
        <dbReference type="ARBA" id="ARBA00022840"/>
    </source>
</evidence>
<evidence type="ECO:0000256" key="8">
    <source>
        <dbReference type="ARBA" id="ARBA00047984"/>
    </source>
</evidence>
<dbReference type="Pfam" id="PF01443">
    <property type="entry name" value="Viral_helicase1"/>
    <property type="match status" value="1"/>
</dbReference>
<evidence type="ECO:0000313" key="13">
    <source>
        <dbReference type="EMBL" id="QPL17819.1"/>
    </source>
</evidence>
<evidence type="ECO:0000256" key="2">
    <source>
        <dbReference type="ARBA" id="ARBA00022679"/>
    </source>
</evidence>
<feature type="domain" description="Alphavirus-like MT" evidence="12">
    <location>
        <begin position="30"/>
        <end position="233"/>
    </location>
</feature>
<dbReference type="GO" id="GO:0008174">
    <property type="term" value="F:mRNA methyltransferase activity"/>
    <property type="evidence" value="ECO:0007669"/>
    <property type="project" value="UniProtKB-UniRule"/>
</dbReference>
<keyword evidence="5" id="KW-0378">Hydrolase</keyword>
<dbReference type="GO" id="GO:0003723">
    <property type="term" value="F:RNA binding"/>
    <property type="evidence" value="ECO:0007669"/>
    <property type="project" value="InterPro"/>
</dbReference>
<keyword evidence="1" id="KW-0696">RNA-directed RNA polymerase</keyword>
<dbReference type="Gene3D" id="3.40.50.300">
    <property type="entry name" value="P-loop containing nucleotide triphosphate hydrolases"/>
    <property type="match status" value="2"/>
</dbReference>
<name>A0A7T0M802_9VIRU</name>
<evidence type="ECO:0000259" key="12">
    <source>
        <dbReference type="PROSITE" id="PS51743"/>
    </source>
</evidence>
<dbReference type="GO" id="GO:0005524">
    <property type="term" value="F:ATP binding"/>
    <property type="evidence" value="ECO:0007669"/>
    <property type="project" value="UniProtKB-KW"/>
</dbReference>
<organism evidence="13">
    <name type="scientific">Pistachio virus Y</name>
    <dbReference type="NCBI Taxonomy" id="2794239"/>
    <lineage>
        <taxon>Viruses</taxon>
        <taxon>Riboviria</taxon>
        <taxon>Orthornavirae</taxon>
        <taxon>Kitrinoviricota</taxon>
        <taxon>Alsuviricetes</taxon>
        <taxon>Martellivirales</taxon>
        <taxon>Kitaviridae</taxon>
        <taxon>Cilevirus</taxon>
        <taxon>Cilevirus pistaciae</taxon>
    </lineage>
</organism>
<evidence type="ECO:0000256" key="3">
    <source>
        <dbReference type="ARBA" id="ARBA00022695"/>
    </source>
</evidence>
<dbReference type="Gene3D" id="3.90.70.80">
    <property type="match status" value="1"/>
</dbReference>
<dbReference type="InterPro" id="IPR038765">
    <property type="entry name" value="Papain-like_cys_pep_sf"/>
</dbReference>
<keyword evidence="3" id="KW-0548">Nucleotidyltransferase</keyword>
<dbReference type="GO" id="GO:0006351">
    <property type="term" value="P:DNA-templated transcription"/>
    <property type="evidence" value="ECO:0007669"/>
    <property type="project" value="InterPro"/>
</dbReference>
<dbReference type="InterPro" id="IPR027417">
    <property type="entry name" value="P-loop_NTPase"/>
</dbReference>